<dbReference type="GO" id="GO:0005524">
    <property type="term" value="F:ATP binding"/>
    <property type="evidence" value="ECO:0007669"/>
    <property type="project" value="UniProtKB-KW"/>
</dbReference>
<dbReference type="EMBL" id="GEDC01029853">
    <property type="protein sequence ID" value="JAS07445.1"/>
    <property type="molecule type" value="Transcribed_RNA"/>
</dbReference>
<comment type="pathway">
    <text evidence="8">Carbohydrate metabolism; fructose metabolism.</text>
</comment>
<evidence type="ECO:0000256" key="9">
    <source>
        <dbReference type="ARBA" id="ARBA00057271"/>
    </source>
</evidence>
<sequence length="304" mass="34119">MSAEKLILCSGLVCIDVIQTCEQFPIEDSDQRCIDYHLQRGGNASNNCTVLRKLGSNCEFFGTISRSSSFTRFIIEDYKKHNIVFNNIVYHDDCEAPLSTIIINNQNGSRTIIHANKNLPELKFDDFRKLDLLNYSWIHFEGRNVLETIKMLEYVKKWKSDTRNSLTVSVEVEKPKSDIINLIHFADVVFISKDFATFNGYKNMEETVHGFSQKIKTRPILICAWGEDGAIGLTSDGVTVKSKAFPPPKVVDTLGAGDTFVASVIFSLNNGRTLEQSLANGCKIAGRKVGLKGFDSLENFIKDI</sequence>
<evidence type="ECO:0000256" key="1">
    <source>
        <dbReference type="ARBA" id="ARBA00010688"/>
    </source>
</evidence>
<dbReference type="GO" id="GO:0006000">
    <property type="term" value="P:fructose metabolic process"/>
    <property type="evidence" value="ECO:0007669"/>
    <property type="project" value="InterPro"/>
</dbReference>
<evidence type="ECO:0000256" key="12">
    <source>
        <dbReference type="ARBA" id="ARBA00079845"/>
    </source>
</evidence>
<evidence type="ECO:0000256" key="6">
    <source>
        <dbReference type="ARBA" id="ARBA00022840"/>
    </source>
</evidence>
<name>A0A1B6C2L1_9HEMI</name>
<dbReference type="InterPro" id="IPR011611">
    <property type="entry name" value="PfkB_dom"/>
</dbReference>
<proteinExistence type="inferred from homology"/>
<dbReference type="SUPFAM" id="SSF53613">
    <property type="entry name" value="Ribokinase-like"/>
    <property type="match status" value="1"/>
</dbReference>
<dbReference type="EC" id="2.7.1.3" evidence="10"/>
<comment type="similarity">
    <text evidence="1">Belongs to the carbohydrate kinase PfkB family.</text>
</comment>
<evidence type="ECO:0000256" key="10">
    <source>
        <dbReference type="ARBA" id="ARBA00066426"/>
    </source>
</evidence>
<evidence type="ECO:0000256" key="11">
    <source>
        <dbReference type="ARBA" id="ARBA00070614"/>
    </source>
</evidence>
<dbReference type="Gene3D" id="3.40.1190.20">
    <property type="match status" value="1"/>
</dbReference>
<keyword evidence="6" id="KW-0067">ATP-binding</keyword>
<dbReference type="PANTHER" id="PTHR42774">
    <property type="entry name" value="PHOSPHOTRANSFERASE SYSTEM TRANSPORT PROTEIN"/>
    <property type="match status" value="1"/>
</dbReference>
<organism evidence="14">
    <name type="scientific">Clastoptera arizonana</name>
    <name type="common">Arizona spittle bug</name>
    <dbReference type="NCBI Taxonomy" id="38151"/>
    <lineage>
        <taxon>Eukaryota</taxon>
        <taxon>Metazoa</taxon>
        <taxon>Ecdysozoa</taxon>
        <taxon>Arthropoda</taxon>
        <taxon>Hexapoda</taxon>
        <taxon>Insecta</taxon>
        <taxon>Pterygota</taxon>
        <taxon>Neoptera</taxon>
        <taxon>Paraneoptera</taxon>
        <taxon>Hemiptera</taxon>
        <taxon>Auchenorrhyncha</taxon>
        <taxon>Cercopoidea</taxon>
        <taxon>Clastopteridae</taxon>
        <taxon>Clastoptera</taxon>
    </lineage>
</organism>
<dbReference type="InterPro" id="IPR034093">
    <property type="entry name" value="KHK"/>
</dbReference>
<reference evidence="14" key="1">
    <citation type="submission" date="2015-12" db="EMBL/GenBank/DDBJ databases">
        <title>De novo transcriptome assembly of four potential Pierce s Disease insect vectors from Arizona vineyards.</title>
        <authorList>
            <person name="Tassone E.E."/>
        </authorList>
    </citation>
    <scope>NUCLEOTIDE SEQUENCE</scope>
</reference>
<gene>
    <name evidence="14" type="ORF">g.6218</name>
</gene>
<comment type="function">
    <text evidence="9">Catalyzes the phosphorylation of the ketose sugar fructose to fructose-1-phosphate.</text>
</comment>
<evidence type="ECO:0000256" key="2">
    <source>
        <dbReference type="ARBA" id="ARBA00011738"/>
    </source>
</evidence>
<dbReference type="PANTHER" id="PTHR42774:SF3">
    <property type="entry name" value="KETOHEXOKINASE"/>
    <property type="match status" value="1"/>
</dbReference>
<dbReference type="AlphaFoldDB" id="A0A1B6C2L1"/>
<evidence type="ECO:0000256" key="3">
    <source>
        <dbReference type="ARBA" id="ARBA00022679"/>
    </source>
</evidence>
<dbReference type="InterPro" id="IPR052562">
    <property type="entry name" value="Ketohexokinase-related"/>
</dbReference>
<keyword evidence="3" id="KW-0808">Transferase</keyword>
<feature type="domain" description="Carbohydrate kinase PfkB" evidence="13">
    <location>
        <begin position="5"/>
        <end position="293"/>
    </location>
</feature>
<comment type="subunit">
    <text evidence="2">Homodimer.</text>
</comment>
<dbReference type="GO" id="GO:0004454">
    <property type="term" value="F:ketohexokinase activity"/>
    <property type="evidence" value="ECO:0007669"/>
    <property type="project" value="UniProtKB-EC"/>
</dbReference>
<evidence type="ECO:0000256" key="5">
    <source>
        <dbReference type="ARBA" id="ARBA00022777"/>
    </source>
</evidence>
<evidence type="ECO:0000259" key="13">
    <source>
        <dbReference type="Pfam" id="PF00294"/>
    </source>
</evidence>
<keyword evidence="5" id="KW-0418">Kinase</keyword>
<evidence type="ECO:0000313" key="14">
    <source>
        <dbReference type="EMBL" id="JAS07445.1"/>
    </source>
</evidence>
<evidence type="ECO:0000256" key="8">
    <source>
        <dbReference type="ARBA" id="ARBA00037915"/>
    </source>
</evidence>
<accession>A0A1B6C2L1</accession>
<evidence type="ECO:0000256" key="4">
    <source>
        <dbReference type="ARBA" id="ARBA00022741"/>
    </source>
</evidence>
<dbReference type="FunFam" id="3.40.1190.20:FF:000018">
    <property type="entry name" value="Ketohexokinase"/>
    <property type="match status" value="1"/>
</dbReference>
<protein>
    <recommendedName>
        <fullName evidence="11">Ketohexokinase</fullName>
        <ecNumber evidence="10">2.7.1.3</ecNumber>
    </recommendedName>
    <alternativeName>
        <fullName evidence="12">Hepatic fructokinase</fullName>
    </alternativeName>
</protein>
<dbReference type="InterPro" id="IPR029056">
    <property type="entry name" value="Ribokinase-like"/>
</dbReference>
<evidence type="ECO:0000256" key="7">
    <source>
        <dbReference type="ARBA" id="ARBA00023277"/>
    </source>
</evidence>
<dbReference type="Pfam" id="PF00294">
    <property type="entry name" value="PfkB"/>
    <property type="match status" value="1"/>
</dbReference>
<dbReference type="CDD" id="cd01939">
    <property type="entry name" value="Ketohexokinase"/>
    <property type="match status" value="1"/>
</dbReference>
<keyword evidence="7" id="KW-0119">Carbohydrate metabolism</keyword>
<keyword evidence="4" id="KW-0547">Nucleotide-binding</keyword>